<dbReference type="InterPro" id="IPR001680">
    <property type="entry name" value="WD40_rpt"/>
</dbReference>
<sequence length="168" mass="18620">ASASTDRTVRLWDVATGAALQTLEGHSGWVNVVAFSPDGRLMASASDDRTVRLWDTATGAALQTLKVYTVIRSLFFSSDGLYLETDRGQLDISPFSGTISLQSTSLKELFFIRETWVTFKEENVLWLPSDYRVTCSAVRNNILVLGHESGRVTFLELNLPDMPSGREL</sequence>
<evidence type="ECO:0000256" key="1">
    <source>
        <dbReference type="ARBA" id="ARBA00022574"/>
    </source>
</evidence>
<dbReference type="InterPro" id="IPR036322">
    <property type="entry name" value="WD40_repeat_dom_sf"/>
</dbReference>
<proteinExistence type="predicted"/>
<evidence type="ECO:0000256" key="2">
    <source>
        <dbReference type="ARBA" id="ARBA00022737"/>
    </source>
</evidence>
<dbReference type="PROSITE" id="PS50294">
    <property type="entry name" value="WD_REPEATS_REGION"/>
    <property type="match status" value="2"/>
</dbReference>
<name>A0A8E2JBX9_9PEZI</name>
<keyword evidence="5" id="KW-1185">Reference proteome</keyword>
<keyword evidence="1 3" id="KW-0853">WD repeat</keyword>
<dbReference type="SUPFAM" id="SSF50978">
    <property type="entry name" value="WD40 repeat-like"/>
    <property type="match status" value="1"/>
</dbReference>
<dbReference type="Gene3D" id="2.130.10.10">
    <property type="entry name" value="YVTN repeat-like/Quinoprotein amine dehydrogenase"/>
    <property type="match status" value="1"/>
</dbReference>
<feature type="non-terminal residue" evidence="4">
    <location>
        <position position="1"/>
    </location>
</feature>
<dbReference type="PANTHER" id="PTHR19879:SF9">
    <property type="entry name" value="TRANSCRIPTION INITIATION FACTOR TFIID SUBUNIT 5"/>
    <property type="match status" value="1"/>
</dbReference>
<dbReference type="PANTHER" id="PTHR19879">
    <property type="entry name" value="TRANSCRIPTION INITIATION FACTOR TFIID"/>
    <property type="match status" value="1"/>
</dbReference>
<dbReference type="Proteomes" id="UP000250266">
    <property type="component" value="Unassembled WGS sequence"/>
</dbReference>
<evidence type="ECO:0000313" key="4">
    <source>
        <dbReference type="EMBL" id="OCK76970.1"/>
    </source>
</evidence>
<reference evidence="4 5" key="1">
    <citation type="journal article" date="2016" name="Nat. Commun.">
        <title>Ectomycorrhizal ecology is imprinted in the genome of the dominant symbiotic fungus Cenococcum geophilum.</title>
        <authorList>
            <consortium name="DOE Joint Genome Institute"/>
            <person name="Peter M."/>
            <person name="Kohler A."/>
            <person name="Ohm R.A."/>
            <person name="Kuo A."/>
            <person name="Krutzmann J."/>
            <person name="Morin E."/>
            <person name="Arend M."/>
            <person name="Barry K.W."/>
            <person name="Binder M."/>
            <person name="Choi C."/>
            <person name="Clum A."/>
            <person name="Copeland A."/>
            <person name="Grisel N."/>
            <person name="Haridas S."/>
            <person name="Kipfer T."/>
            <person name="LaButti K."/>
            <person name="Lindquist E."/>
            <person name="Lipzen A."/>
            <person name="Maire R."/>
            <person name="Meier B."/>
            <person name="Mihaltcheva S."/>
            <person name="Molinier V."/>
            <person name="Murat C."/>
            <person name="Poggeler S."/>
            <person name="Quandt C.A."/>
            <person name="Sperisen C."/>
            <person name="Tritt A."/>
            <person name="Tisserant E."/>
            <person name="Crous P.W."/>
            <person name="Henrissat B."/>
            <person name="Nehls U."/>
            <person name="Egli S."/>
            <person name="Spatafora J.W."/>
            <person name="Grigoriev I.V."/>
            <person name="Martin F.M."/>
        </authorList>
    </citation>
    <scope>NUCLEOTIDE SEQUENCE [LARGE SCALE GENOMIC DNA]</scope>
    <source>
        <strain evidence="4 5">CBS 459.81</strain>
    </source>
</reference>
<dbReference type="OrthoDB" id="538223at2759"/>
<accession>A0A8E2JBX9</accession>
<dbReference type="InterPro" id="IPR019775">
    <property type="entry name" value="WD40_repeat_CS"/>
</dbReference>
<dbReference type="EMBL" id="KV745165">
    <property type="protein sequence ID" value="OCK76970.1"/>
    <property type="molecule type" value="Genomic_DNA"/>
</dbReference>
<dbReference type="PROSITE" id="PS50082">
    <property type="entry name" value="WD_REPEATS_2"/>
    <property type="match status" value="2"/>
</dbReference>
<feature type="repeat" description="WD" evidence="3">
    <location>
        <begin position="23"/>
        <end position="64"/>
    </location>
</feature>
<dbReference type="Pfam" id="PF00400">
    <property type="entry name" value="WD40"/>
    <property type="match status" value="1"/>
</dbReference>
<evidence type="ECO:0000256" key="3">
    <source>
        <dbReference type="PROSITE-ProRule" id="PRU00221"/>
    </source>
</evidence>
<protein>
    <submittedName>
        <fullName evidence="4">WD40 repeat-like protein</fullName>
    </submittedName>
</protein>
<gene>
    <name evidence="4" type="ORF">K432DRAFT_305216</name>
</gene>
<feature type="repeat" description="WD" evidence="3">
    <location>
        <begin position="1"/>
        <end position="22"/>
    </location>
</feature>
<dbReference type="InterPro" id="IPR015943">
    <property type="entry name" value="WD40/YVTN_repeat-like_dom_sf"/>
</dbReference>
<evidence type="ECO:0000313" key="5">
    <source>
        <dbReference type="Proteomes" id="UP000250266"/>
    </source>
</evidence>
<dbReference type="AlphaFoldDB" id="A0A8E2JBX9"/>
<organism evidence="4 5">
    <name type="scientific">Lepidopterella palustris CBS 459.81</name>
    <dbReference type="NCBI Taxonomy" id="1314670"/>
    <lineage>
        <taxon>Eukaryota</taxon>
        <taxon>Fungi</taxon>
        <taxon>Dikarya</taxon>
        <taxon>Ascomycota</taxon>
        <taxon>Pezizomycotina</taxon>
        <taxon>Dothideomycetes</taxon>
        <taxon>Pleosporomycetidae</taxon>
        <taxon>Mytilinidiales</taxon>
        <taxon>Argynnaceae</taxon>
        <taxon>Lepidopterella</taxon>
    </lineage>
</organism>
<dbReference type="PROSITE" id="PS00678">
    <property type="entry name" value="WD_REPEATS_1"/>
    <property type="match status" value="1"/>
</dbReference>
<keyword evidence="2" id="KW-0677">Repeat</keyword>
<dbReference type="SMART" id="SM00320">
    <property type="entry name" value="WD40"/>
    <property type="match status" value="1"/>
</dbReference>